<evidence type="ECO:0000259" key="3">
    <source>
        <dbReference type="Pfam" id="PF13439"/>
    </source>
</evidence>
<dbReference type="EMBL" id="VUOE01000002">
    <property type="protein sequence ID" value="KAA2217463.1"/>
    <property type="molecule type" value="Genomic_DNA"/>
</dbReference>
<dbReference type="Pfam" id="PF13439">
    <property type="entry name" value="Glyco_transf_4"/>
    <property type="match status" value="1"/>
</dbReference>
<name>A0A5B2TTC2_9FLAO</name>
<evidence type="ECO:0000313" key="5">
    <source>
        <dbReference type="Proteomes" id="UP000323188"/>
    </source>
</evidence>
<dbReference type="PANTHER" id="PTHR12526">
    <property type="entry name" value="GLYCOSYLTRANSFERASE"/>
    <property type="match status" value="1"/>
</dbReference>
<organism evidence="4 5">
    <name type="scientific">Maribacter flavus</name>
    <dbReference type="NCBI Taxonomy" id="1658664"/>
    <lineage>
        <taxon>Bacteria</taxon>
        <taxon>Pseudomonadati</taxon>
        <taxon>Bacteroidota</taxon>
        <taxon>Flavobacteriia</taxon>
        <taxon>Flavobacteriales</taxon>
        <taxon>Flavobacteriaceae</taxon>
        <taxon>Maribacter</taxon>
    </lineage>
</organism>
<accession>A0A5B2TTC2</accession>
<dbReference type="GO" id="GO:0016757">
    <property type="term" value="F:glycosyltransferase activity"/>
    <property type="evidence" value="ECO:0007669"/>
    <property type="project" value="InterPro"/>
</dbReference>
<protein>
    <submittedName>
        <fullName evidence="4">Glycosyltransferase family 4 protein</fullName>
    </submittedName>
</protein>
<feature type="domain" description="Glycosyltransferase subfamily 4-like N-terminal" evidence="3">
    <location>
        <begin position="16"/>
        <end position="139"/>
    </location>
</feature>
<feature type="coiled-coil region" evidence="1">
    <location>
        <begin position="302"/>
        <end position="329"/>
    </location>
</feature>
<dbReference type="Pfam" id="PF00534">
    <property type="entry name" value="Glycos_transf_1"/>
    <property type="match status" value="1"/>
</dbReference>
<dbReference type="AlphaFoldDB" id="A0A5B2TTC2"/>
<dbReference type="InterPro" id="IPR028098">
    <property type="entry name" value="Glyco_trans_4-like_N"/>
</dbReference>
<gene>
    <name evidence="4" type="ORF">F0361_16110</name>
</gene>
<comment type="caution">
    <text evidence="4">The sequence shown here is derived from an EMBL/GenBank/DDBJ whole genome shotgun (WGS) entry which is preliminary data.</text>
</comment>
<evidence type="ECO:0000256" key="1">
    <source>
        <dbReference type="SAM" id="Coils"/>
    </source>
</evidence>
<dbReference type="SUPFAM" id="SSF53756">
    <property type="entry name" value="UDP-Glycosyltransferase/glycogen phosphorylase"/>
    <property type="match status" value="1"/>
</dbReference>
<dbReference type="Gene3D" id="3.40.50.2000">
    <property type="entry name" value="Glycogen Phosphorylase B"/>
    <property type="match status" value="2"/>
</dbReference>
<proteinExistence type="predicted"/>
<evidence type="ECO:0000313" key="4">
    <source>
        <dbReference type="EMBL" id="KAA2217463.1"/>
    </source>
</evidence>
<dbReference type="Proteomes" id="UP000323188">
    <property type="component" value="Unassembled WGS sequence"/>
</dbReference>
<dbReference type="PANTHER" id="PTHR12526:SF630">
    <property type="entry name" value="GLYCOSYLTRANSFERASE"/>
    <property type="match status" value="1"/>
</dbReference>
<keyword evidence="1" id="KW-0175">Coiled coil</keyword>
<reference evidence="4 5" key="1">
    <citation type="submission" date="2019-09" db="EMBL/GenBank/DDBJ databases">
        <authorList>
            <person name="Khan S.A."/>
            <person name="Jeon C.O."/>
            <person name="Chun B.H."/>
            <person name="Jeong S.E."/>
        </authorList>
    </citation>
    <scope>NUCLEOTIDE SEQUENCE [LARGE SCALE GENOMIC DNA]</scope>
    <source>
        <strain evidence="4 5">KCTC 42508</strain>
    </source>
</reference>
<evidence type="ECO:0000259" key="2">
    <source>
        <dbReference type="Pfam" id="PF00534"/>
    </source>
</evidence>
<dbReference type="CDD" id="cd03820">
    <property type="entry name" value="GT4_AmsD-like"/>
    <property type="match status" value="1"/>
</dbReference>
<keyword evidence="4" id="KW-0808">Transferase</keyword>
<feature type="domain" description="Glycosyl transferase family 1" evidence="2">
    <location>
        <begin position="181"/>
        <end position="338"/>
    </location>
</feature>
<sequence>MSKMKIDFVIGSLFAGGAERVVSTLANHFAEKGHSVRVITFRGGDHYSLHPSVKRIHGTSKLLFFNYTVLRAFLFLLKFYFKRKNRPDIISSHIDLMGFATIPVSRIYGIKLTVSEHFNHFNRKLTIQKKILWNFLYKFPETLTVLTKFDLPYFKPKTKNVEVILNPSSFVPITDLNRSRNRTILAVGDLNRFEHKGFDNLLDIAEEVLTSQPDWNLKIVGQGEYGMNILMEKINTSPIKKQIIFTGYRNDVKELMANSEIFILSSRHEGLPLVLIEAMSQGMACISYDCISGPSEIIDSGINGLLIDNQNKEEMIENLKNLIVDDKLRNKLRQNSIKSLDRFSIENIGNQWEDLFKKIVYN</sequence>
<dbReference type="InterPro" id="IPR001296">
    <property type="entry name" value="Glyco_trans_1"/>
</dbReference>